<sequence>MAEQPQTEIFSVPRCRTTLVTNTILISLFLNTVIVISSIALPNYGPLALWFNTSTAVLTYIHHFAVLYLDRKYRHTPKKSPVVSTLWCIIILFLIGASWLVAITFDLLFGLKYFQRPAVQAFGYVVGFLSTLVEAGLIFFLGCTCISERKHAQPEYEGA</sequence>
<evidence type="ECO:0000256" key="1">
    <source>
        <dbReference type="SAM" id="Phobius"/>
    </source>
</evidence>
<keyword evidence="1" id="KW-0472">Membrane</keyword>
<keyword evidence="1" id="KW-1133">Transmembrane helix</keyword>
<dbReference type="Proteomes" id="UP001175211">
    <property type="component" value="Unassembled WGS sequence"/>
</dbReference>
<feature type="transmembrane region" description="Helical" evidence="1">
    <location>
        <begin position="121"/>
        <end position="141"/>
    </location>
</feature>
<feature type="transmembrane region" description="Helical" evidence="1">
    <location>
        <begin position="19"/>
        <end position="41"/>
    </location>
</feature>
<dbReference type="RefSeq" id="XP_060334031.1">
    <property type="nucleotide sequence ID" value="XM_060466262.1"/>
</dbReference>
<feature type="transmembrane region" description="Helical" evidence="1">
    <location>
        <begin position="47"/>
        <end position="69"/>
    </location>
</feature>
<dbReference type="GeneID" id="85349810"/>
<dbReference type="EMBL" id="JAUEPS010000009">
    <property type="protein sequence ID" value="KAK0462419.1"/>
    <property type="molecule type" value="Genomic_DNA"/>
</dbReference>
<reference evidence="2" key="1">
    <citation type="submission" date="2023-06" db="EMBL/GenBank/DDBJ databases">
        <authorList>
            <consortium name="Lawrence Berkeley National Laboratory"/>
            <person name="Ahrendt S."/>
            <person name="Sahu N."/>
            <person name="Indic B."/>
            <person name="Wong-Bajracharya J."/>
            <person name="Merenyi Z."/>
            <person name="Ke H.-M."/>
            <person name="Monk M."/>
            <person name="Kocsube S."/>
            <person name="Drula E."/>
            <person name="Lipzen A."/>
            <person name="Balint B."/>
            <person name="Henrissat B."/>
            <person name="Andreopoulos B."/>
            <person name="Martin F.M."/>
            <person name="Harder C.B."/>
            <person name="Rigling D."/>
            <person name="Ford K.L."/>
            <person name="Foster G.D."/>
            <person name="Pangilinan J."/>
            <person name="Papanicolaou A."/>
            <person name="Barry K."/>
            <person name="LaButti K."/>
            <person name="Viragh M."/>
            <person name="Koriabine M."/>
            <person name="Yan M."/>
            <person name="Riley R."/>
            <person name="Champramary S."/>
            <person name="Plett K.L."/>
            <person name="Tsai I.J."/>
            <person name="Slot J."/>
            <person name="Sipos G."/>
            <person name="Plett J."/>
            <person name="Nagy L.G."/>
            <person name="Grigoriev I.V."/>
        </authorList>
    </citation>
    <scope>NUCLEOTIDE SEQUENCE</scope>
    <source>
        <strain evidence="2">CCBAS 213</strain>
    </source>
</reference>
<evidence type="ECO:0000313" key="3">
    <source>
        <dbReference type="Proteomes" id="UP001175211"/>
    </source>
</evidence>
<dbReference type="AlphaFoldDB" id="A0AA39TSL9"/>
<evidence type="ECO:0000313" key="2">
    <source>
        <dbReference type="EMBL" id="KAK0462419.1"/>
    </source>
</evidence>
<proteinExistence type="predicted"/>
<keyword evidence="3" id="KW-1185">Reference proteome</keyword>
<protein>
    <submittedName>
        <fullName evidence="2">Uncharacterized protein</fullName>
    </submittedName>
</protein>
<accession>A0AA39TSL9</accession>
<keyword evidence="1" id="KW-0812">Transmembrane</keyword>
<organism evidence="2 3">
    <name type="scientific">Armillaria tabescens</name>
    <name type="common">Ringless honey mushroom</name>
    <name type="synonym">Agaricus tabescens</name>
    <dbReference type="NCBI Taxonomy" id="1929756"/>
    <lineage>
        <taxon>Eukaryota</taxon>
        <taxon>Fungi</taxon>
        <taxon>Dikarya</taxon>
        <taxon>Basidiomycota</taxon>
        <taxon>Agaricomycotina</taxon>
        <taxon>Agaricomycetes</taxon>
        <taxon>Agaricomycetidae</taxon>
        <taxon>Agaricales</taxon>
        <taxon>Marasmiineae</taxon>
        <taxon>Physalacriaceae</taxon>
        <taxon>Desarmillaria</taxon>
    </lineage>
</organism>
<name>A0AA39TSL9_ARMTA</name>
<comment type="caution">
    <text evidence="2">The sequence shown here is derived from an EMBL/GenBank/DDBJ whole genome shotgun (WGS) entry which is preliminary data.</text>
</comment>
<gene>
    <name evidence="2" type="ORF">EV420DRAFT_1186010</name>
</gene>
<feature type="transmembrane region" description="Helical" evidence="1">
    <location>
        <begin position="81"/>
        <end position="101"/>
    </location>
</feature>